<proteinExistence type="predicted"/>
<evidence type="ECO:0000313" key="2">
    <source>
        <dbReference type="EMBL" id="KAJ7028214.1"/>
    </source>
</evidence>
<organism evidence="2 3">
    <name type="scientific">Mycena alexandri</name>
    <dbReference type="NCBI Taxonomy" id="1745969"/>
    <lineage>
        <taxon>Eukaryota</taxon>
        <taxon>Fungi</taxon>
        <taxon>Dikarya</taxon>
        <taxon>Basidiomycota</taxon>
        <taxon>Agaricomycotina</taxon>
        <taxon>Agaricomycetes</taxon>
        <taxon>Agaricomycetidae</taxon>
        <taxon>Agaricales</taxon>
        <taxon>Marasmiineae</taxon>
        <taxon>Mycenaceae</taxon>
        <taxon>Mycena</taxon>
    </lineage>
</organism>
<feature type="region of interest" description="Disordered" evidence="1">
    <location>
        <begin position="109"/>
        <end position="183"/>
    </location>
</feature>
<accession>A0AAD6SIP8</accession>
<dbReference type="AlphaFoldDB" id="A0AAD6SIP8"/>
<dbReference type="Proteomes" id="UP001218188">
    <property type="component" value="Unassembled WGS sequence"/>
</dbReference>
<feature type="compositionally biased region" description="Basic residues" evidence="1">
    <location>
        <begin position="163"/>
        <end position="173"/>
    </location>
</feature>
<evidence type="ECO:0000256" key="1">
    <source>
        <dbReference type="SAM" id="MobiDB-lite"/>
    </source>
</evidence>
<comment type="caution">
    <text evidence="2">The sequence shown here is derived from an EMBL/GenBank/DDBJ whole genome shotgun (WGS) entry which is preliminary data.</text>
</comment>
<keyword evidence="3" id="KW-1185">Reference proteome</keyword>
<sequence length="183" mass="20197">MSTLVLRLLPYLPPVHIHVHDALHHPSAETLNCEDLKVVPLPPPRAAATVEHGLWRVIRRIHRLLVSISTTRVLGGGSSLSTYVCPPLPHSISSGSSPLAFWTRYTANPPPVNKSKSKSNPNKRDNDDEDEIHAEKVPMQRKAAPKKRKRASEPGPGKEKAKPKAKAVSKRRKSMESQSTTLV</sequence>
<name>A0AAD6SIP8_9AGAR</name>
<protein>
    <submittedName>
        <fullName evidence="2">Uncharacterized protein</fullName>
    </submittedName>
</protein>
<gene>
    <name evidence="2" type="ORF">C8F04DRAFT_1266106</name>
</gene>
<evidence type="ECO:0000313" key="3">
    <source>
        <dbReference type="Proteomes" id="UP001218188"/>
    </source>
</evidence>
<reference evidence="2" key="1">
    <citation type="submission" date="2023-03" db="EMBL/GenBank/DDBJ databases">
        <title>Massive genome expansion in bonnet fungi (Mycena s.s.) driven by repeated elements and novel gene families across ecological guilds.</title>
        <authorList>
            <consortium name="Lawrence Berkeley National Laboratory"/>
            <person name="Harder C.B."/>
            <person name="Miyauchi S."/>
            <person name="Viragh M."/>
            <person name="Kuo A."/>
            <person name="Thoen E."/>
            <person name="Andreopoulos B."/>
            <person name="Lu D."/>
            <person name="Skrede I."/>
            <person name="Drula E."/>
            <person name="Henrissat B."/>
            <person name="Morin E."/>
            <person name="Kohler A."/>
            <person name="Barry K."/>
            <person name="LaButti K."/>
            <person name="Morin E."/>
            <person name="Salamov A."/>
            <person name="Lipzen A."/>
            <person name="Mereny Z."/>
            <person name="Hegedus B."/>
            <person name="Baldrian P."/>
            <person name="Stursova M."/>
            <person name="Weitz H."/>
            <person name="Taylor A."/>
            <person name="Grigoriev I.V."/>
            <person name="Nagy L.G."/>
            <person name="Martin F."/>
            <person name="Kauserud H."/>
        </authorList>
    </citation>
    <scope>NUCLEOTIDE SEQUENCE</scope>
    <source>
        <strain evidence="2">CBHHK200</strain>
    </source>
</reference>
<dbReference type="EMBL" id="JARJCM010000114">
    <property type="protein sequence ID" value="KAJ7028214.1"/>
    <property type="molecule type" value="Genomic_DNA"/>
</dbReference>